<accession>G0UWN2</accession>
<dbReference type="InterPro" id="IPR018247">
    <property type="entry name" value="EF_Hand_1_Ca_BS"/>
</dbReference>
<protein>
    <submittedName>
        <fullName evidence="4">Uncharacterized protein TCIL3000_10_5640</fullName>
    </submittedName>
</protein>
<dbReference type="InterPro" id="IPR002048">
    <property type="entry name" value="EF_hand_dom"/>
</dbReference>
<evidence type="ECO:0000256" key="1">
    <source>
        <dbReference type="ARBA" id="ARBA00022837"/>
    </source>
</evidence>
<dbReference type="PROSITE" id="PS00018">
    <property type="entry name" value="EF_HAND_1"/>
    <property type="match status" value="1"/>
</dbReference>
<dbReference type="VEuPathDB" id="TriTrypDB:TcIL3000_10_5640"/>
<gene>
    <name evidence="4" type="ORF">TCIL3000_10_5640</name>
</gene>
<evidence type="ECO:0000259" key="3">
    <source>
        <dbReference type="PROSITE" id="PS50222"/>
    </source>
</evidence>
<organism evidence="4">
    <name type="scientific">Trypanosoma congolense (strain IL3000)</name>
    <dbReference type="NCBI Taxonomy" id="1068625"/>
    <lineage>
        <taxon>Eukaryota</taxon>
        <taxon>Discoba</taxon>
        <taxon>Euglenozoa</taxon>
        <taxon>Kinetoplastea</taxon>
        <taxon>Metakinetoplastina</taxon>
        <taxon>Trypanosomatida</taxon>
        <taxon>Trypanosomatidae</taxon>
        <taxon>Trypanosoma</taxon>
        <taxon>Nannomonas</taxon>
    </lineage>
</organism>
<sequence length="226" mass="24913">MPSISRRLDSASISTTSRGYNLELQSFCELGGGPDGSGTIRLIDLKRMLQSFNIEATFGPCLGKKIDKNNTGCITFNEFLWILEFGVRGKGPAAGIHDNLAAPLPSQSGAIPPFIAERSPRSERRGRVAKSPPLKKSRLALALETIRSFSGCGKLSPYLTKLKPDRHPRGRRRSSPIGRRANKTRSLSPYRRMPSGRPPSCRRAPSRKKFPGRPPTSRGIGERKYL</sequence>
<dbReference type="InterPro" id="IPR011992">
    <property type="entry name" value="EF-hand-dom_pair"/>
</dbReference>
<name>G0UWN2_TRYCI</name>
<evidence type="ECO:0000256" key="2">
    <source>
        <dbReference type="SAM" id="MobiDB-lite"/>
    </source>
</evidence>
<dbReference type="AlphaFoldDB" id="G0UWN2"/>
<proteinExistence type="predicted"/>
<reference evidence="4" key="1">
    <citation type="journal article" date="2012" name="Proc. Natl. Acad. Sci. U.S.A.">
        <title>Antigenic diversity is generated by distinct evolutionary mechanisms in African trypanosome species.</title>
        <authorList>
            <person name="Jackson A.P."/>
            <person name="Berry A."/>
            <person name="Aslett M."/>
            <person name="Allison H.C."/>
            <person name="Burton P."/>
            <person name="Vavrova-Anderson J."/>
            <person name="Brown R."/>
            <person name="Browne H."/>
            <person name="Corton N."/>
            <person name="Hauser H."/>
            <person name="Gamble J."/>
            <person name="Gilderthorp R."/>
            <person name="Marcello L."/>
            <person name="McQuillan J."/>
            <person name="Otto T.D."/>
            <person name="Quail M.A."/>
            <person name="Sanders M.J."/>
            <person name="van Tonder A."/>
            <person name="Ginger M.L."/>
            <person name="Field M.C."/>
            <person name="Barry J.D."/>
            <person name="Hertz-Fowler C."/>
            <person name="Berriman M."/>
        </authorList>
    </citation>
    <scope>NUCLEOTIDE SEQUENCE</scope>
    <source>
        <strain evidence="4">IL3000</strain>
    </source>
</reference>
<dbReference type="EMBL" id="HE575323">
    <property type="protein sequence ID" value="CCC93798.1"/>
    <property type="molecule type" value="Genomic_DNA"/>
</dbReference>
<dbReference type="PROSITE" id="PS50222">
    <property type="entry name" value="EF_HAND_2"/>
    <property type="match status" value="1"/>
</dbReference>
<feature type="region of interest" description="Disordered" evidence="2">
    <location>
        <begin position="157"/>
        <end position="226"/>
    </location>
</feature>
<dbReference type="SUPFAM" id="SSF47473">
    <property type="entry name" value="EF-hand"/>
    <property type="match status" value="1"/>
</dbReference>
<evidence type="ECO:0000313" key="4">
    <source>
        <dbReference type="EMBL" id="CCC93798.1"/>
    </source>
</evidence>
<dbReference type="GO" id="GO:0005509">
    <property type="term" value="F:calcium ion binding"/>
    <property type="evidence" value="ECO:0007669"/>
    <property type="project" value="InterPro"/>
</dbReference>
<keyword evidence="1" id="KW-0106">Calcium</keyword>
<feature type="domain" description="EF-hand" evidence="3">
    <location>
        <begin position="64"/>
        <end position="89"/>
    </location>
</feature>